<protein>
    <submittedName>
        <fullName evidence="1">Uncharacterized protein</fullName>
    </submittedName>
</protein>
<reference evidence="1 2" key="1">
    <citation type="submission" date="2018-06" db="EMBL/GenBank/DDBJ databases">
        <title>Comparative genomics reveals the genomic features of Rhizophagus irregularis, R. cerebriforme, R. diaphanum and Gigaspora rosea, and their symbiotic lifestyle signature.</title>
        <authorList>
            <person name="Morin E."/>
            <person name="San Clemente H."/>
            <person name="Chen E.C.H."/>
            <person name="De La Providencia I."/>
            <person name="Hainaut M."/>
            <person name="Kuo A."/>
            <person name="Kohler A."/>
            <person name="Murat C."/>
            <person name="Tang N."/>
            <person name="Roy S."/>
            <person name="Loubradou J."/>
            <person name="Henrissat B."/>
            <person name="Grigoriev I.V."/>
            <person name="Corradi N."/>
            <person name="Roux C."/>
            <person name="Martin F.M."/>
        </authorList>
    </citation>
    <scope>NUCLEOTIDE SEQUENCE [LARGE SCALE GENOMIC DNA]</scope>
    <source>
        <strain evidence="1 2">DAOM 227022</strain>
    </source>
</reference>
<comment type="caution">
    <text evidence="1">The sequence shown here is derived from an EMBL/GenBank/DDBJ whole genome shotgun (WGS) entry which is preliminary data.</text>
</comment>
<dbReference type="Proteomes" id="UP000265703">
    <property type="component" value="Unassembled WGS sequence"/>
</dbReference>
<dbReference type="EMBL" id="QKYT01001568">
    <property type="protein sequence ID" value="RIA79091.1"/>
    <property type="molecule type" value="Genomic_DNA"/>
</dbReference>
<gene>
    <name evidence="1" type="ORF">C1645_841546</name>
</gene>
<dbReference type="AlphaFoldDB" id="A0A397S8N3"/>
<keyword evidence="2" id="KW-1185">Reference proteome</keyword>
<accession>A0A397S8N3</accession>
<dbReference type="SUPFAM" id="SSF56112">
    <property type="entry name" value="Protein kinase-like (PK-like)"/>
    <property type="match status" value="1"/>
</dbReference>
<sequence length="78" mass="9245">MLDENLREYLRKIIINLHGKKEFNYLDIIYALLRIHDENAICILEIYYIHQDLIIAPEVIAGKQTTFKSDVYSIAIFM</sequence>
<proteinExistence type="predicted"/>
<dbReference type="InterPro" id="IPR011009">
    <property type="entry name" value="Kinase-like_dom_sf"/>
</dbReference>
<dbReference type="OrthoDB" id="346907at2759"/>
<evidence type="ECO:0000313" key="1">
    <source>
        <dbReference type="EMBL" id="RIA79091.1"/>
    </source>
</evidence>
<organism evidence="1 2">
    <name type="scientific">Glomus cerebriforme</name>
    <dbReference type="NCBI Taxonomy" id="658196"/>
    <lineage>
        <taxon>Eukaryota</taxon>
        <taxon>Fungi</taxon>
        <taxon>Fungi incertae sedis</taxon>
        <taxon>Mucoromycota</taxon>
        <taxon>Glomeromycotina</taxon>
        <taxon>Glomeromycetes</taxon>
        <taxon>Glomerales</taxon>
        <taxon>Glomeraceae</taxon>
        <taxon>Glomus</taxon>
    </lineage>
</organism>
<name>A0A397S8N3_9GLOM</name>
<evidence type="ECO:0000313" key="2">
    <source>
        <dbReference type="Proteomes" id="UP000265703"/>
    </source>
</evidence>